<dbReference type="InterPro" id="IPR036431">
    <property type="entry name" value="ARID_dom_sf"/>
</dbReference>
<feature type="compositionally biased region" description="Basic and acidic residues" evidence="8">
    <location>
        <begin position="595"/>
        <end position="606"/>
    </location>
</feature>
<dbReference type="PROSITE" id="PS01359">
    <property type="entry name" value="ZF_PHD_1"/>
    <property type="match status" value="1"/>
</dbReference>
<feature type="domain" description="ARID" evidence="10">
    <location>
        <begin position="77"/>
        <end position="168"/>
    </location>
</feature>
<dbReference type="HOGENOM" id="CLU_000991_4_0_1"/>
<evidence type="ECO:0000259" key="12">
    <source>
        <dbReference type="PROSITE" id="PS51184"/>
    </source>
</evidence>
<dbReference type="InterPro" id="IPR019787">
    <property type="entry name" value="Znf_PHD-finger"/>
</dbReference>
<dbReference type="PANTHER" id="PTHR10694">
    <property type="entry name" value="LYSINE-SPECIFIC DEMETHYLASE"/>
    <property type="match status" value="1"/>
</dbReference>
<dbReference type="InterPro" id="IPR003347">
    <property type="entry name" value="JmjC_dom"/>
</dbReference>
<dbReference type="Pfam" id="PF00628">
    <property type="entry name" value="PHD"/>
    <property type="match status" value="1"/>
</dbReference>
<dbReference type="GO" id="GO:0008168">
    <property type="term" value="F:methyltransferase activity"/>
    <property type="evidence" value="ECO:0007669"/>
    <property type="project" value="UniProtKB-KW"/>
</dbReference>
<dbReference type="AlphaFoldDB" id="B9WFA0"/>
<dbReference type="Pfam" id="PF02373">
    <property type="entry name" value="JmjC"/>
    <property type="match status" value="1"/>
</dbReference>
<dbReference type="EMBL" id="FM992691">
    <property type="protein sequence ID" value="CAX41919.1"/>
    <property type="molecule type" value="Genomic_DNA"/>
</dbReference>
<evidence type="ECO:0000256" key="4">
    <source>
        <dbReference type="ARBA" id="ARBA00022833"/>
    </source>
</evidence>
<dbReference type="Pfam" id="PF02375">
    <property type="entry name" value="JmjN"/>
    <property type="match status" value="1"/>
</dbReference>
<organism evidence="14 15">
    <name type="scientific">Candida dubliniensis (strain CD36 / ATCC MYA-646 / CBS 7987 / NCPF 3949 / NRRL Y-17841)</name>
    <name type="common">Yeast</name>
    <dbReference type="NCBI Taxonomy" id="573826"/>
    <lineage>
        <taxon>Eukaryota</taxon>
        <taxon>Fungi</taxon>
        <taxon>Dikarya</taxon>
        <taxon>Ascomycota</taxon>
        <taxon>Saccharomycotina</taxon>
        <taxon>Pichiomycetes</taxon>
        <taxon>Debaryomycetaceae</taxon>
        <taxon>Candida/Lodderomyces clade</taxon>
        <taxon>Candida</taxon>
    </lineage>
</organism>
<dbReference type="PROSITE" id="PS51011">
    <property type="entry name" value="ARID"/>
    <property type="match status" value="1"/>
</dbReference>
<accession>B9WFA0</accession>
<dbReference type="Gene3D" id="3.30.40.10">
    <property type="entry name" value="Zinc/RING finger domain, C3HC4 (zinc finger)"/>
    <property type="match status" value="1"/>
</dbReference>
<feature type="domain" description="JmjN" evidence="11">
    <location>
        <begin position="11"/>
        <end position="54"/>
    </location>
</feature>
<evidence type="ECO:0000256" key="7">
    <source>
        <dbReference type="PROSITE-ProRule" id="PRU00146"/>
    </source>
</evidence>
<dbReference type="KEGG" id="cdu:CD36_40320"/>
<proteinExistence type="predicted"/>
<keyword evidence="3 7" id="KW-0863">Zinc-finger</keyword>
<dbReference type="GO" id="GO:0032259">
    <property type="term" value="P:methylation"/>
    <property type="evidence" value="ECO:0007669"/>
    <property type="project" value="UniProtKB-KW"/>
</dbReference>
<dbReference type="Gene3D" id="2.60.120.650">
    <property type="entry name" value="Cupin"/>
    <property type="match status" value="2"/>
</dbReference>
<evidence type="ECO:0000256" key="8">
    <source>
        <dbReference type="SAM" id="MobiDB-lite"/>
    </source>
</evidence>
<dbReference type="GO" id="GO:0005634">
    <property type="term" value="C:nucleus"/>
    <property type="evidence" value="ECO:0007669"/>
    <property type="project" value="UniProtKB-SubCell"/>
</dbReference>
<feature type="region of interest" description="Disordered" evidence="8">
    <location>
        <begin position="586"/>
        <end position="620"/>
    </location>
</feature>
<name>B9WFA0_CANDC</name>
<dbReference type="InterPro" id="IPR013083">
    <property type="entry name" value="Znf_RING/FYVE/PHD"/>
</dbReference>
<evidence type="ECO:0000256" key="2">
    <source>
        <dbReference type="ARBA" id="ARBA00022723"/>
    </source>
</evidence>
<evidence type="ECO:0000256" key="1">
    <source>
        <dbReference type="ARBA" id="ARBA00004123"/>
    </source>
</evidence>
<evidence type="ECO:0000259" key="11">
    <source>
        <dbReference type="PROSITE" id="PS51183"/>
    </source>
</evidence>
<keyword evidence="15" id="KW-1185">Reference proteome</keyword>
<protein>
    <submittedName>
        <fullName evidence="14">JmjC domain-containing histone demethylase, putative</fullName>
    </submittedName>
</protein>
<dbReference type="CGD" id="CAL0000163802">
    <property type="gene designation" value="Cd36_40320"/>
</dbReference>
<gene>
    <name evidence="13" type="ordered locus">Cd36_40320</name>
    <name evidence="14" type="ORF">CD36_40320</name>
</gene>
<feature type="compositionally biased region" description="Basic residues" evidence="8">
    <location>
        <begin position="669"/>
        <end position="680"/>
    </location>
</feature>
<evidence type="ECO:0000259" key="9">
    <source>
        <dbReference type="PROSITE" id="PS50016"/>
    </source>
</evidence>
<dbReference type="SMART" id="SM00249">
    <property type="entry name" value="PHD"/>
    <property type="match status" value="1"/>
</dbReference>
<evidence type="ECO:0000256" key="6">
    <source>
        <dbReference type="ARBA" id="ARBA00023242"/>
    </source>
</evidence>
<keyword evidence="5" id="KW-0408">Iron</keyword>
<dbReference type="InterPro" id="IPR003349">
    <property type="entry name" value="JmjN"/>
</dbReference>
<evidence type="ECO:0000313" key="15">
    <source>
        <dbReference type="Proteomes" id="UP000002605"/>
    </source>
</evidence>
<dbReference type="GO" id="GO:0003677">
    <property type="term" value="F:DNA binding"/>
    <property type="evidence" value="ECO:0007669"/>
    <property type="project" value="InterPro"/>
</dbReference>
<evidence type="ECO:0000256" key="5">
    <source>
        <dbReference type="ARBA" id="ARBA00023004"/>
    </source>
</evidence>
<dbReference type="GO" id="GO:0008270">
    <property type="term" value="F:zinc ion binding"/>
    <property type="evidence" value="ECO:0007669"/>
    <property type="project" value="UniProtKB-KW"/>
</dbReference>
<dbReference type="SMART" id="SM00545">
    <property type="entry name" value="JmjN"/>
    <property type="match status" value="1"/>
</dbReference>
<dbReference type="PROSITE" id="PS51184">
    <property type="entry name" value="JMJC"/>
    <property type="match status" value="1"/>
</dbReference>
<dbReference type="GO" id="GO:0006355">
    <property type="term" value="P:regulation of DNA-templated transcription"/>
    <property type="evidence" value="ECO:0007669"/>
    <property type="project" value="TreeGrafter"/>
</dbReference>
<dbReference type="SUPFAM" id="SSF46774">
    <property type="entry name" value="ARID-like"/>
    <property type="match status" value="1"/>
</dbReference>
<feature type="region of interest" description="Disordered" evidence="8">
    <location>
        <begin position="641"/>
        <end position="683"/>
    </location>
</feature>
<dbReference type="InterPro" id="IPR011011">
    <property type="entry name" value="Znf_FYVE_PHD"/>
</dbReference>
<comment type="subcellular location">
    <subcellularLocation>
        <location evidence="1">Nucleus</location>
    </subcellularLocation>
</comment>
<dbReference type="PROSITE" id="PS50016">
    <property type="entry name" value="ZF_PHD_2"/>
    <property type="match status" value="1"/>
</dbReference>
<dbReference type="SMART" id="SM00558">
    <property type="entry name" value="JmjC"/>
    <property type="match status" value="1"/>
</dbReference>
<evidence type="ECO:0000313" key="13">
    <source>
        <dbReference type="CGD" id="CAL0000163802"/>
    </source>
</evidence>
<dbReference type="InterPro" id="IPR019786">
    <property type="entry name" value="Zinc_finger_PHD-type_CS"/>
</dbReference>
<dbReference type="VEuPathDB" id="FungiDB:CD36_40320"/>
<dbReference type="OrthoDB" id="1678912at2759"/>
<dbReference type="PANTHER" id="PTHR10694:SF33">
    <property type="entry name" value="LYSINE-SPECIFIC DEMETHYLASE 5"/>
    <property type="match status" value="1"/>
</dbReference>
<dbReference type="GO" id="GO:0034647">
    <property type="term" value="F:histone H3K4me/H3K4me2/H3K4me3 demethylase activity"/>
    <property type="evidence" value="ECO:0007669"/>
    <property type="project" value="TreeGrafter"/>
</dbReference>
<dbReference type="eggNOG" id="KOG1246">
    <property type="taxonomic scope" value="Eukaryota"/>
</dbReference>
<dbReference type="GO" id="GO:0000785">
    <property type="term" value="C:chromatin"/>
    <property type="evidence" value="ECO:0007669"/>
    <property type="project" value="TreeGrafter"/>
</dbReference>
<evidence type="ECO:0000259" key="10">
    <source>
        <dbReference type="PROSITE" id="PS51011"/>
    </source>
</evidence>
<dbReference type="GeneID" id="8047518"/>
<feature type="domain" description="JmjC" evidence="12">
    <location>
        <begin position="323"/>
        <end position="489"/>
    </location>
</feature>
<dbReference type="InterPro" id="IPR001606">
    <property type="entry name" value="ARID_dom"/>
</dbReference>
<feature type="domain" description="PHD-type" evidence="9">
    <location>
        <begin position="177"/>
        <end position="227"/>
    </location>
</feature>
<evidence type="ECO:0000256" key="3">
    <source>
        <dbReference type="ARBA" id="ARBA00022771"/>
    </source>
</evidence>
<reference evidence="14 15" key="1">
    <citation type="journal article" date="2009" name="Genome Res.">
        <title>Comparative genomics of the fungal pathogens Candida dubliniensis and Candida albicans.</title>
        <authorList>
            <person name="Jackson A.P."/>
            <person name="Gamble J.A."/>
            <person name="Yeomans T."/>
            <person name="Moran G.P."/>
            <person name="Saunders D."/>
            <person name="Harris D."/>
            <person name="Aslett M."/>
            <person name="Barrell J.F."/>
            <person name="Butler G."/>
            <person name="Citiulo F."/>
            <person name="Coleman D.C."/>
            <person name="de Groot P.W.J."/>
            <person name="Goodwin T.J."/>
            <person name="Quail M.A."/>
            <person name="McQuillan J."/>
            <person name="Munro C.A."/>
            <person name="Pain A."/>
            <person name="Poulter R.T."/>
            <person name="Rajandream M.A."/>
            <person name="Renauld H."/>
            <person name="Spiering M.J."/>
            <person name="Tivey A."/>
            <person name="Gow N.A.R."/>
            <person name="Barrell B."/>
            <person name="Sullivan D.J."/>
            <person name="Berriman M."/>
        </authorList>
    </citation>
    <scope>NUCLEOTIDE SEQUENCE [LARGE SCALE GENOMIC DNA]</scope>
    <source>
        <strain evidence="15">CD36 / ATCC MYA-646 / CBS 7987 / NCPF 3949 / NRRL Y-17841</strain>
    </source>
</reference>
<keyword evidence="4" id="KW-0862">Zinc</keyword>
<dbReference type="RefSeq" id="XP_002419704.1">
    <property type="nucleotide sequence ID" value="XM_002419659.1"/>
</dbReference>
<sequence length="727" mass="84000">MSFDKSLLTPCPVLTPTDKEFRDPVGYLSSEKVSKLGATHGILKIIPPPNWKPSFHINPDFKFHVRKQVLSDLGITTRSRDFFRENINRFLKMRRKRQLKLYFEVHGTKVYYYDLYREVENLGGTMDQDKWQKLGVWFGVEASALEREYDSTIKYYATYLHTNCSYDFPESDSEDEYDSCLVCGQHDHPSETLLCDNCDNPYHMKCLNPPLESVPATSWYCDKCLIGTGEYGFDEDVDVKYTIPEFYKMCQDFDAKFIRDYSQNKPLSVDDIERKFWSFVDEEKSDLEVKYGADIHNLRPGEISGFPMADTPSLDTSDPTIQYYINHPWNLNKLAFSSGSLLNFINSSISGMTIPWIYIGSLLSTFCWHVEDHYTLSANYCHFGATKKWYGIPSSFADKFEQLMRESAPDLFKRQPDLLHQLVTLMSPIKLVEHGIPCVYADQNPNEFVITYPRVYHAGFNCGFNFNEAVNFAIDEWLEFGEKSVYDYRPIKKENVFNHYQLLENILSRFNEKHDVSIDLVKRSLQSFEKFVSRLEELSVHLKDKATVEYKSSVGDNEEDDLCDSCKTHIGFQYFVLEPEYSKQLLTPDASPQEVESKSDNAEEASKVANSQASHDLARLNEPKAMVDQFNSLIEKAKKDVSKDESSKVRRSKRILSLKEKEALQQPTKRTKKNTKKVRSKPPINEPKLCTECVCAMKSKSIHGTLVLRKSLSTLKELIEETKMNLV</sequence>
<dbReference type="PROSITE" id="PS51183">
    <property type="entry name" value="JMJN"/>
    <property type="match status" value="1"/>
</dbReference>
<dbReference type="InterPro" id="IPR001965">
    <property type="entry name" value="Znf_PHD"/>
</dbReference>
<keyword evidence="6" id="KW-0539">Nucleus</keyword>
<dbReference type="SUPFAM" id="SSF51197">
    <property type="entry name" value="Clavaminate synthase-like"/>
    <property type="match status" value="1"/>
</dbReference>
<dbReference type="Proteomes" id="UP000002605">
    <property type="component" value="Chromosome 4"/>
</dbReference>
<keyword evidence="2" id="KW-0479">Metal-binding</keyword>
<evidence type="ECO:0000313" key="14">
    <source>
        <dbReference type="EMBL" id="CAX41919.1"/>
    </source>
</evidence>
<dbReference type="SUPFAM" id="SSF57903">
    <property type="entry name" value="FYVE/PHD zinc finger"/>
    <property type="match status" value="1"/>
</dbReference>